<evidence type="ECO:0008006" key="2">
    <source>
        <dbReference type="Google" id="ProtNLM"/>
    </source>
</evidence>
<reference evidence="1" key="1">
    <citation type="submission" date="2016-04" db="EMBL/GenBank/DDBJ databases">
        <title>Fast-growing isolate from the root nodules of Vavilovia formosa.</title>
        <authorList>
            <person name="Kimeklis A."/>
            <person name="Safronova V."/>
            <person name="Belimov A."/>
            <person name="Andronov E."/>
        </authorList>
    </citation>
    <scope>NUCLEOTIDE SEQUENCE [LARGE SCALE GENOMIC DNA]</scope>
    <source>
        <strain evidence="1">Vaf-46</strain>
    </source>
</reference>
<dbReference type="EMBL" id="LWBS01000456">
    <property type="protein sequence ID" value="OAP88468.1"/>
    <property type="molecule type" value="Genomic_DNA"/>
</dbReference>
<proteinExistence type="predicted"/>
<name>A0A179B9U7_RHILE</name>
<dbReference type="AlphaFoldDB" id="A0A179B9U7"/>
<gene>
    <name evidence="1" type="ORF">A4U53_34915</name>
</gene>
<protein>
    <recommendedName>
        <fullName evidence="2">GNAT family N-acetyltransferase</fullName>
    </recommendedName>
</protein>
<comment type="caution">
    <text evidence="1">The sequence shown here is derived from an EMBL/GenBank/DDBJ whole genome shotgun (WGS) entry which is preliminary data.</text>
</comment>
<sequence length="368" mass="39748">MSRVRPLEAADIDQVAALYLDTFIRRGKSPSEGLIACLEDFYLRGPTVDLQIPSLVHINDRGAISGFVGVNVVPMKFSDTQLRAAFGGTLMVRGREHDPMAGARLLKAFLAGPQDLSLSETANTTSLEMAKALRGVAFASYSLEWMRILRPAAFACDMALRKSSLRAWALPAARGLDRLHGSSGYAGGRVAKDAAQTAKAEPVKHVDAEAFAASVEILTSHYQLRPDWPGLQLRYVVREAFEKPLYGQPVAALVTGPNGSPIGAFLYHLREGGVGRVLQMLALPGREAKVIDCLLADADRRGAAGLRGRTHPAFLEAMLGRKMMFANVTNTVAFCRDEAIIDCFRRGQALANGLAGESWGRHIGGNFS</sequence>
<accession>A0A179B9U7</accession>
<evidence type="ECO:0000313" key="1">
    <source>
        <dbReference type="EMBL" id="OAP88468.1"/>
    </source>
</evidence>
<organism evidence="1">
    <name type="scientific">Rhizobium leguminosarum</name>
    <dbReference type="NCBI Taxonomy" id="384"/>
    <lineage>
        <taxon>Bacteria</taxon>
        <taxon>Pseudomonadati</taxon>
        <taxon>Pseudomonadota</taxon>
        <taxon>Alphaproteobacteria</taxon>
        <taxon>Hyphomicrobiales</taxon>
        <taxon>Rhizobiaceae</taxon>
        <taxon>Rhizobium/Agrobacterium group</taxon>
        <taxon>Rhizobium</taxon>
    </lineage>
</organism>